<gene>
    <name evidence="1" type="ORF">FF38_09013</name>
</gene>
<dbReference type="GO" id="GO:0072686">
    <property type="term" value="C:mitotic spindle"/>
    <property type="evidence" value="ECO:0007669"/>
    <property type="project" value="TreeGrafter"/>
</dbReference>
<name>A0A0L0C298_LUCCU</name>
<dbReference type="InterPro" id="IPR052779">
    <property type="entry name" value="WDR62"/>
</dbReference>
<dbReference type="Proteomes" id="UP000037069">
    <property type="component" value="Unassembled WGS sequence"/>
</dbReference>
<organism evidence="1 2">
    <name type="scientific">Lucilia cuprina</name>
    <name type="common">Green bottle fly</name>
    <name type="synonym">Australian sheep blowfly</name>
    <dbReference type="NCBI Taxonomy" id="7375"/>
    <lineage>
        <taxon>Eukaryota</taxon>
        <taxon>Metazoa</taxon>
        <taxon>Ecdysozoa</taxon>
        <taxon>Arthropoda</taxon>
        <taxon>Hexapoda</taxon>
        <taxon>Insecta</taxon>
        <taxon>Pterygota</taxon>
        <taxon>Neoptera</taxon>
        <taxon>Endopterygota</taxon>
        <taxon>Diptera</taxon>
        <taxon>Brachycera</taxon>
        <taxon>Muscomorpha</taxon>
        <taxon>Oestroidea</taxon>
        <taxon>Calliphoridae</taxon>
        <taxon>Luciliinae</taxon>
        <taxon>Lucilia</taxon>
    </lineage>
</organism>
<dbReference type="AlphaFoldDB" id="A0A0L0C298"/>
<dbReference type="PANTHER" id="PTHR45589">
    <property type="entry name" value="WD REPEAT DOMAIN 62, ISOFORM G"/>
    <property type="match status" value="1"/>
</dbReference>
<sequence length="88" mass="9640">MFAPRNSSPVAMYGKEEVAAYEIKLKKVLGLTVCSNAALDCSPISGLLAYPAGMSLSFTTEDYDDDDDDEDDALSNIQNSFMQPFIYL</sequence>
<comment type="caution">
    <text evidence="1">The sequence shown here is derived from an EMBL/GenBank/DDBJ whole genome shotgun (WGS) entry which is preliminary data.</text>
</comment>
<evidence type="ECO:0000313" key="1">
    <source>
        <dbReference type="EMBL" id="KNC26366.1"/>
    </source>
</evidence>
<dbReference type="PANTHER" id="PTHR45589:SF1">
    <property type="entry name" value="WD REPEAT DOMAIN 62, ISOFORM G"/>
    <property type="match status" value="1"/>
</dbReference>
<accession>A0A0L0C298</accession>
<dbReference type="GO" id="GO:0007099">
    <property type="term" value="P:centriole replication"/>
    <property type="evidence" value="ECO:0007669"/>
    <property type="project" value="TreeGrafter"/>
</dbReference>
<dbReference type="EMBL" id="JRES01000991">
    <property type="protein sequence ID" value="KNC26366.1"/>
    <property type="molecule type" value="Genomic_DNA"/>
</dbReference>
<keyword evidence="2" id="KW-1185">Reference proteome</keyword>
<proteinExistence type="predicted"/>
<reference evidence="1 2" key="1">
    <citation type="journal article" date="2015" name="Nat. Commun.">
        <title>Lucilia cuprina genome unlocks parasitic fly biology to underpin future interventions.</title>
        <authorList>
            <person name="Anstead C.A."/>
            <person name="Korhonen P.K."/>
            <person name="Young N.D."/>
            <person name="Hall R.S."/>
            <person name="Jex A.R."/>
            <person name="Murali S.C."/>
            <person name="Hughes D.S."/>
            <person name="Lee S.F."/>
            <person name="Perry T."/>
            <person name="Stroehlein A.J."/>
            <person name="Ansell B.R."/>
            <person name="Breugelmans B."/>
            <person name="Hofmann A."/>
            <person name="Qu J."/>
            <person name="Dugan S."/>
            <person name="Lee S.L."/>
            <person name="Chao H."/>
            <person name="Dinh H."/>
            <person name="Han Y."/>
            <person name="Doddapaneni H.V."/>
            <person name="Worley K.C."/>
            <person name="Muzny D.M."/>
            <person name="Ioannidis P."/>
            <person name="Waterhouse R.M."/>
            <person name="Zdobnov E.M."/>
            <person name="James P.J."/>
            <person name="Bagnall N.H."/>
            <person name="Kotze A.C."/>
            <person name="Gibbs R.A."/>
            <person name="Richards S."/>
            <person name="Batterham P."/>
            <person name="Gasser R.B."/>
        </authorList>
    </citation>
    <scope>NUCLEOTIDE SEQUENCE [LARGE SCALE GENOMIC DNA]</scope>
    <source>
        <strain evidence="1 2">LS</strain>
        <tissue evidence="1">Full body</tissue>
    </source>
</reference>
<evidence type="ECO:0000313" key="2">
    <source>
        <dbReference type="Proteomes" id="UP000037069"/>
    </source>
</evidence>
<dbReference type="OrthoDB" id="6154712at2759"/>
<protein>
    <submittedName>
        <fullName evidence="1">Uncharacterized protein</fullName>
    </submittedName>
</protein>